<evidence type="ECO:0000313" key="2">
    <source>
        <dbReference type="Proteomes" id="UP001163321"/>
    </source>
</evidence>
<sequence>MEAIVAIRTYPMRQGMLAAKPKGLVFLISRSPLPEPKSKVEMRQQIVQNVKDSSANALDHGEKQKQRL</sequence>
<organism evidence="1 2">
    <name type="scientific">Peronosclerospora sorghi</name>
    <dbReference type="NCBI Taxonomy" id="230839"/>
    <lineage>
        <taxon>Eukaryota</taxon>
        <taxon>Sar</taxon>
        <taxon>Stramenopiles</taxon>
        <taxon>Oomycota</taxon>
        <taxon>Peronosporomycetes</taxon>
        <taxon>Peronosporales</taxon>
        <taxon>Peronosporaceae</taxon>
        <taxon>Peronosclerospora</taxon>
    </lineage>
</organism>
<gene>
    <name evidence="1" type="ORF">PsorP6_011381</name>
</gene>
<reference evidence="1 2" key="1">
    <citation type="journal article" date="2022" name="bioRxiv">
        <title>The genome of the oomycete Peronosclerospora sorghi, a cosmopolitan pathogen of maize and sorghum, is inflated with dispersed pseudogenes.</title>
        <authorList>
            <person name="Fletcher K."/>
            <person name="Martin F."/>
            <person name="Isakeit T."/>
            <person name="Cavanaugh K."/>
            <person name="Magill C."/>
            <person name="Michelmore R."/>
        </authorList>
    </citation>
    <scope>NUCLEOTIDE SEQUENCE [LARGE SCALE GENOMIC DNA]</scope>
    <source>
        <strain evidence="1">P6</strain>
    </source>
</reference>
<proteinExistence type="predicted"/>
<keyword evidence="2" id="KW-1185">Reference proteome</keyword>
<evidence type="ECO:0000313" key="1">
    <source>
        <dbReference type="EMBL" id="KAI9918499.1"/>
    </source>
</evidence>
<accession>A0ACC0WKF3</accession>
<dbReference type="Proteomes" id="UP001163321">
    <property type="component" value="Chromosome 12"/>
</dbReference>
<dbReference type="EMBL" id="CM047591">
    <property type="protein sequence ID" value="KAI9918499.1"/>
    <property type="molecule type" value="Genomic_DNA"/>
</dbReference>
<name>A0ACC0WKF3_9STRA</name>
<comment type="caution">
    <text evidence="1">The sequence shown here is derived from an EMBL/GenBank/DDBJ whole genome shotgun (WGS) entry which is preliminary data.</text>
</comment>
<protein>
    <submittedName>
        <fullName evidence="1">Uncharacterized protein</fullName>
    </submittedName>
</protein>